<dbReference type="EMBL" id="JAHEPS010000003">
    <property type="protein sequence ID" value="MBT1444936.1"/>
    <property type="molecule type" value="Genomic_DNA"/>
</dbReference>
<dbReference type="GO" id="GO:0008168">
    <property type="term" value="F:methyltransferase activity"/>
    <property type="evidence" value="ECO:0007669"/>
    <property type="project" value="UniProtKB-KW"/>
</dbReference>
<dbReference type="InterPro" id="IPR029063">
    <property type="entry name" value="SAM-dependent_MTases_sf"/>
</dbReference>
<proteinExistence type="predicted"/>
<keyword evidence="1" id="KW-0808">Transferase</keyword>
<keyword evidence="1" id="KW-0489">Methyltransferase</keyword>
<evidence type="ECO:0000313" key="2">
    <source>
        <dbReference type="Proteomes" id="UP001195903"/>
    </source>
</evidence>
<dbReference type="RefSeq" id="WP_214507129.1">
    <property type="nucleotide sequence ID" value="NZ_JAHEPS010000003.1"/>
</dbReference>
<sequence>MQACAICHGTEWEQFSTISFGVWQSNNGRLWRDTEDYPLGCCAQCGHVQNLAQYNEALLQRLYFHSPQEEVYWSPNLIGSDFPYHQMVSMFADELPEAAVIADLGCGPGKLLNACRDRLPKARLHGADFNDRCALEGISYQSANLSDVDALKALFPHQSLDLICSSHTLEHLPNPRAFLLAIKPLLKNTGMVFIEVPDFSTPHPWEISGQSSLVNQQHIHYFSKDSLAVLAGLCGYEILKTKQFVTGFIPRLQLLLRPLSKRVLGIVKQVQADIQSKHQSLLETISTELEAGGDVHLWGVGADLYQLMGEPRFDALLATPNLTLHDAQWAGHELAGKTIAPSAALREVSGKIVITPSLAETRTKMNAVSKGFQADVIDSYAQSSATTTELSLCALCASNDWQPLETLISGNWDKSGPQLKRQTLSLPIAQCQHCGHVQIAKPYGPREFELLYFSSEGAPDMWPATGPHSPYDDMVDLFKDRLVDFNTIADFGCGAGVLLDTIRQQKPDAHFTGFDFKSGVTPEGIPITACDLNAPGDILQVARGAQFDLIVSSHVLEHLIQPVLFLSSLKQRLKHGGILFIEVPDSGYEPDNCLHETNLIHGQHIHYYTEESLLRMAAVAGFECLKLRRFHTGSIPRLQLLLSPCSPSPLSSPVQNSAHDSIKQRFDGYRAMQARMMTTIRNLMSSGTDLALWGVGGDLFLLCHAYPELESLIGLGHVRLFDAALADKTYLGAVICASDKLVNTGAPILLTPIYWPTRSRMHQLAAAWSIEVIDPYQVTKEMSHT</sequence>
<dbReference type="PANTHER" id="PTHR43861">
    <property type="entry name" value="TRANS-ACONITATE 2-METHYLTRANSFERASE-RELATED"/>
    <property type="match status" value="1"/>
</dbReference>
<protein>
    <submittedName>
        <fullName evidence="1">Methyltransferase domain-containing protein</fullName>
    </submittedName>
</protein>
<keyword evidence="2" id="KW-1185">Reference proteome</keyword>
<comment type="caution">
    <text evidence="1">The sequence shown here is derived from an EMBL/GenBank/DDBJ whole genome shotgun (WGS) entry which is preliminary data.</text>
</comment>
<dbReference type="Proteomes" id="UP001195903">
    <property type="component" value="Unassembled WGS sequence"/>
</dbReference>
<organism evidence="1 2">
    <name type="scientific">Shewanella jiangmenensis</name>
    <dbReference type="NCBI Taxonomy" id="2837387"/>
    <lineage>
        <taxon>Bacteria</taxon>
        <taxon>Pseudomonadati</taxon>
        <taxon>Pseudomonadota</taxon>
        <taxon>Gammaproteobacteria</taxon>
        <taxon>Alteromonadales</taxon>
        <taxon>Shewanellaceae</taxon>
        <taxon>Shewanella</taxon>
    </lineage>
</organism>
<dbReference type="Pfam" id="PF13489">
    <property type="entry name" value="Methyltransf_23"/>
    <property type="match status" value="2"/>
</dbReference>
<dbReference type="SUPFAM" id="SSF53335">
    <property type="entry name" value="S-adenosyl-L-methionine-dependent methyltransferases"/>
    <property type="match status" value="2"/>
</dbReference>
<accession>A0ABS5V3B2</accession>
<dbReference type="CDD" id="cd02440">
    <property type="entry name" value="AdoMet_MTases"/>
    <property type="match status" value="2"/>
</dbReference>
<name>A0ABS5V3B2_9GAMM</name>
<evidence type="ECO:0000313" key="1">
    <source>
        <dbReference type="EMBL" id="MBT1444936.1"/>
    </source>
</evidence>
<dbReference type="GO" id="GO:0032259">
    <property type="term" value="P:methylation"/>
    <property type="evidence" value="ECO:0007669"/>
    <property type="project" value="UniProtKB-KW"/>
</dbReference>
<gene>
    <name evidence="1" type="ORF">KJI95_10415</name>
</gene>
<dbReference type="Gene3D" id="3.40.50.150">
    <property type="entry name" value="Vaccinia Virus protein VP39"/>
    <property type="match status" value="2"/>
</dbReference>
<reference evidence="1 2" key="1">
    <citation type="submission" date="2021-05" db="EMBL/GenBank/DDBJ databases">
        <title>Shewanella sp. JM162201.</title>
        <authorList>
            <person name="Xu S."/>
            <person name="Li A."/>
        </authorList>
    </citation>
    <scope>NUCLEOTIDE SEQUENCE [LARGE SCALE GENOMIC DNA]</scope>
    <source>
        <strain evidence="1 2">JM162201</strain>
    </source>
</reference>